<name>A0A0E9UUE9_ANGAN</name>
<organism evidence="1">
    <name type="scientific">Anguilla anguilla</name>
    <name type="common">European freshwater eel</name>
    <name type="synonym">Muraena anguilla</name>
    <dbReference type="NCBI Taxonomy" id="7936"/>
    <lineage>
        <taxon>Eukaryota</taxon>
        <taxon>Metazoa</taxon>
        <taxon>Chordata</taxon>
        <taxon>Craniata</taxon>
        <taxon>Vertebrata</taxon>
        <taxon>Euteleostomi</taxon>
        <taxon>Actinopterygii</taxon>
        <taxon>Neopterygii</taxon>
        <taxon>Teleostei</taxon>
        <taxon>Anguilliformes</taxon>
        <taxon>Anguillidae</taxon>
        <taxon>Anguilla</taxon>
    </lineage>
</organism>
<reference evidence="1" key="1">
    <citation type="submission" date="2014-11" db="EMBL/GenBank/DDBJ databases">
        <authorList>
            <person name="Amaro Gonzalez C."/>
        </authorList>
    </citation>
    <scope>NUCLEOTIDE SEQUENCE</scope>
</reference>
<dbReference type="EMBL" id="GBXM01039140">
    <property type="protein sequence ID" value="JAH69437.1"/>
    <property type="molecule type" value="Transcribed_RNA"/>
</dbReference>
<dbReference type="AlphaFoldDB" id="A0A0E9UUE9"/>
<protein>
    <submittedName>
        <fullName evidence="1">Uncharacterized protein</fullName>
    </submittedName>
</protein>
<evidence type="ECO:0000313" key="1">
    <source>
        <dbReference type="EMBL" id="JAH69437.1"/>
    </source>
</evidence>
<accession>A0A0E9UUE9</accession>
<proteinExistence type="predicted"/>
<reference evidence="1" key="2">
    <citation type="journal article" date="2015" name="Fish Shellfish Immunol.">
        <title>Early steps in the European eel (Anguilla anguilla)-Vibrio vulnificus interaction in the gills: Role of the RtxA13 toxin.</title>
        <authorList>
            <person name="Callol A."/>
            <person name="Pajuelo D."/>
            <person name="Ebbesson L."/>
            <person name="Teles M."/>
            <person name="MacKenzie S."/>
            <person name="Amaro C."/>
        </authorList>
    </citation>
    <scope>NUCLEOTIDE SEQUENCE</scope>
</reference>
<sequence>MAYVPLTPTVVFCLVYRTERSNSILVKAAFHTSIRTLVAM</sequence>